<sequence>MSVRVQESDFDVSDELKALRGLSPRIGGIATFLGLVRDLNDNADVSGLFLEHYPGMTEKQILQILQEADQRWNVIGATVMHRIGQLSPLDQIVFVAVASEHRGDAFTACEFVIDYLKTRATFWKKETTPEGDRWLVTRDTDVAVVDAWQEKLGDDLS</sequence>
<evidence type="ECO:0000256" key="4">
    <source>
        <dbReference type="ARBA" id="ARBA00013858"/>
    </source>
</evidence>
<dbReference type="PANTHER" id="PTHR23404">
    <property type="entry name" value="MOLYBDOPTERIN SYNTHASE RELATED"/>
    <property type="match status" value="1"/>
</dbReference>
<dbReference type="GO" id="GO:0030366">
    <property type="term" value="F:molybdopterin synthase activity"/>
    <property type="evidence" value="ECO:0007669"/>
    <property type="project" value="UniProtKB-EC"/>
</dbReference>
<evidence type="ECO:0000256" key="10">
    <source>
        <dbReference type="ARBA" id="ARBA00032474"/>
    </source>
</evidence>
<evidence type="ECO:0000256" key="11">
    <source>
        <dbReference type="ARBA" id="ARBA00049878"/>
    </source>
</evidence>
<dbReference type="GO" id="GO:0006777">
    <property type="term" value="P:Mo-molybdopterin cofactor biosynthetic process"/>
    <property type="evidence" value="ECO:0007669"/>
    <property type="project" value="UniProtKB-KW"/>
</dbReference>
<dbReference type="Gene3D" id="3.90.1170.40">
    <property type="entry name" value="Molybdopterin biosynthesis MoaE subunit"/>
    <property type="match status" value="1"/>
</dbReference>
<protein>
    <recommendedName>
        <fullName evidence="4">Molybdopterin synthase catalytic subunit</fullName>
        <ecNumber evidence="3">2.8.1.12</ecNumber>
    </recommendedName>
    <alternativeName>
        <fullName evidence="9">MPT synthase subunit 2</fullName>
    </alternativeName>
    <alternativeName>
        <fullName evidence="7">Molybdenum cofactor biosynthesis protein E</fullName>
    </alternativeName>
    <alternativeName>
        <fullName evidence="8">Molybdopterin-converting factor large subunit</fullName>
    </alternativeName>
    <alternativeName>
        <fullName evidence="10">Molybdopterin-converting factor subunit 2</fullName>
    </alternativeName>
</protein>
<evidence type="ECO:0000256" key="2">
    <source>
        <dbReference type="ARBA" id="ARBA00005426"/>
    </source>
</evidence>
<evidence type="ECO:0000256" key="3">
    <source>
        <dbReference type="ARBA" id="ARBA00011950"/>
    </source>
</evidence>
<dbReference type="InterPro" id="IPR003448">
    <property type="entry name" value="Mopterin_biosynth_MoaE"/>
</dbReference>
<dbReference type="EMBL" id="NTKD01000018">
    <property type="protein sequence ID" value="PDH39872.1"/>
    <property type="molecule type" value="Genomic_DNA"/>
</dbReference>
<comment type="catalytic activity">
    <reaction evidence="11">
        <text>2 [molybdopterin-synthase sulfur-carrier protein]-C-terminal-Gly-aminoethanethioate + cyclic pyranopterin phosphate + H2O = molybdopterin + 2 [molybdopterin-synthase sulfur-carrier protein]-C-terminal Gly-Gly + 2 H(+)</text>
        <dbReference type="Rhea" id="RHEA:26333"/>
        <dbReference type="Rhea" id="RHEA-COMP:12202"/>
        <dbReference type="Rhea" id="RHEA-COMP:19907"/>
        <dbReference type="ChEBI" id="CHEBI:15377"/>
        <dbReference type="ChEBI" id="CHEBI:15378"/>
        <dbReference type="ChEBI" id="CHEBI:58698"/>
        <dbReference type="ChEBI" id="CHEBI:59648"/>
        <dbReference type="ChEBI" id="CHEBI:90778"/>
        <dbReference type="ChEBI" id="CHEBI:232372"/>
        <dbReference type="EC" id="2.8.1.12"/>
    </reaction>
</comment>
<evidence type="ECO:0000313" key="13">
    <source>
        <dbReference type="Proteomes" id="UP000219327"/>
    </source>
</evidence>
<dbReference type="UniPathway" id="UPA00344"/>
<comment type="pathway">
    <text evidence="1">Cofactor biosynthesis; molybdopterin biosynthesis.</text>
</comment>
<dbReference type="AlphaFoldDB" id="A0A2A5WTR7"/>
<gene>
    <name evidence="12" type="ORF">CNE99_04720</name>
</gene>
<organism evidence="12 13">
    <name type="scientific">OM182 bacterium MED-G24</name>
    <dbReference type="NCBI Taxonomy" id="1986255"/>
    <lineage>
        <taxon>Bacteria</taxon>
        <taxon>Pseudomonadati</taxon>
        <taxon>Pseudomonadota</taxon>
        <taxon>Gammaproteobacteria</taxon>
        <taxon>OMG group</taxon>
        <taxon>OM182 clade</taxon>
    </lineage>
</organism>
<dbReference type="CDD" id="cd00756">
    <property type="entry name" value="MoaE"/>
    <property type="match status" value="1"/>
</dbReference>
<evidence type="ECO:0000256" key="6">
    <source>
        <dbReference type="ARBA" id="ARBA00026066"/>
    </source>
</evidence>
<dbReference type="Pfam" id="PF02391">
    <property type="entry name" value="MoaE"/>
    <property type="match status" value="1"/>
</dbReference>
<comment type="caution">
    <text evidence="12">The sequence shown here is derived from an EMBL/GenBank/DDBJ whole genome shotgun (WGS) entry which is preliminary data.</text>
</comment>
<dbReference type="Proteomes" id="UP000219327">
    <property type="component" value="Unassembled WGS sequence"/>
</dbReference>
<dbReference type="SUPFAM" id="SSF54690">
    <property type="entry name" value="Molybdopterin synthase subunit MoaE"/>
    <property type="match status" value="1"/>
</dbReference>
<name>A0A2A5WTR7_9GAMM</name>
<comment type="subunit">
    <text evidence="6">Heterotetramer of 2 MoaD subunits and 2 MoaE subunits. Also stable as homodimer. The enzyme changes between these two forms during catalysis.</text>
</comment>
<comment type="similarity">
    <text evidence="2">Belongs to the MoaE family.</text>
</comment>
<evidence type="ECO:0000256" key="7">
    <source>
        <dbReference type="ARBA" id="ARBA00029745"/>
    </source>
</evidence>
<evidence type="ECO:0000256" key="8">
    <source>
        <dbReference type="ARBA" id="ARBA00030407"/>
    </source>
</evidence>
<dbReference type="EC" id="2.8.1.12" evidence="3"/>
<proteinExistence type="inferred from homology"/>
<evidence type="ECO:0000256" key="5">
    <source>
        <dbReference type="ARBA" id="ARBA00023150"/>
    </source>
</evidence>
<evidence type="ECO:0000256" key="1">
    <source>
        <dbReference type="ARBA" id="ARBA00005046"/>
    </source>
</evidence>
<keyword evidence="5" id="KW-0501">Molybdenum cofactor biosynthesis</keyword>
<evidence type="ECO:0000256" key="9">
    <source>
        <dbReference type="ARBA" id="ARBA00030781"/>
    </source>
</evidence>
<evidence type="ECO:0000313" key="12">
    <source>
        <dbReference type="EMBL" id="PDH39872.1"/>
    </source>
</evidence>
<accession>A0A2A5WTR7</accession>
<dbReference type="InterPro" id="IPR036563">
    <property type="entry name" value="MoaE_sf"/>
</dbReference>
<reference evidence="12 13" key="1">
    <citation type="submission" date="2017-08" db="EMBL/GenBank/DDBJ databases">
        <title>Fine stratification of microbial communities through a metagenomic profile of the photic zone.</title>
        <authorList>
            <person name="Haro-Moreno J.M."/>
            <person name="Lopez-Perez M."/>
            <person name="De La Torre J."/>
            <person name="Picazo A."/>
            <person name="Camacho A."/>
            <person name="Rodriguez-Valera F."/>
        </authorList>
    </citation>
    <scope>NUCLEOTIDE SEQUENCE [LARGE SCALE GENOMIC DNA]</scope>
    <source>
        <strain evidence="12">MED-G24</strain>
    </source>
</reference>